<dbReference type="GO" id="GO:0005634">
    <property type="term" value="C:nucleus"/>
    <property type="evidence" value="ECO:0007669"/>
    <property type="project" value="TreeGrafter"/>
</dbReference>
<comment type="caution">
    <text evidence="8">The sequence shown here is derived from an EMBL/GenBank/DDBJ whole genome shotgun (WGS) entry which is preliminary data.</text>
</comment>
<dbReference type="FunFam" id="3.30.70.330:FF:000003">
    <property type="entry name" value="Polyadenylate-binding protein"/>
    <property type="match status" value="1"/>
</dbReference>
<gene>
    <name evidence="8" type="ORF">TrRE_jg9146</name>
</gene>
<dbReference type="OrthoDB" id="19742at2759"/>
<dbReference type="Gene3D" id="1.10.1900.10">
    <property type="entry name" value="c-terminal domain of poly(a) binding protein"/>
    <property type="match status" value="1"/>
</dbReference>
<dbReference type="PANTHER" id="PTHR48025">
    <property type="entry name" value="OS02G0815200 PROTEIN"/>
    <property type="match status" value="1"/>
</dbReference>
<dbReference type="PROSITE" id="PS51309">
    <property type="entry name" value="PABC"/>
    <property type="match status" value="1"/>
</dbReference>
<feature type="domain" description="PABC" evidence="7">
    <location>
        <begin position="452"/>
        <end position="529"/>
    </location>
</feature>
<comment type="similarity">
    <text evidence="1">Belongs to the polyadenylate-binding protein type-1 family.</text>
</comment>
<proteinExistence type="inferred from homology"/>
<dbReference type="FunFam" id="1.10.1900.10:FF:000004">
    <property type="entry name" value="Polyadenylate-binding protein"/>
    <property type="match status" value="1"/>
</dbReference>
<accession>A0A9W7FCY8</accession>
<keyword evidence="2" id="KW-0677">Repeat</keyword>
<dbReference type="InterPro" id="IPR045305">
    <property type="entry name" value="RRM2_I_PABPs"/>
</dbReference>
<dbReference type="AlphaFoldDB" id="A0A9W7FCY8"/>
<dbReference type="GO" id="GO:0005737">
    <property type="term" value="C:cytoplasm"/>
    <property type="evidence" value="ECO:0007669"/>
    <property type="project" value="UniProtKB-ARBA"/>
</dbReference>
<dbReference type="InterPro" id="IPR050502">
    <property type="entry name" value="Euk_RNA-bind_prot"/>
</dbReference>
<feature type="domain" description="RRM" evidence="6">
    <location>
        <begin position="237"/>
        <end position="317"/>
    </location>
</feature>
<dbReference type="Pfam" id="PF00658">
    <property type="entry name" value="MLLE"/>
    <property type="match status" value="1"/>
</dbReference>
<evidence type="ECO:0000259" key="6">
    <source>
        <dbReference type="PROSITE" id="PS50102"/>
    </source>
</evidence>
<dbReference type="SUPFAM" id="SSF54928">
    <property type="entry name" value="RNA-binding domain, RBD"/>
    <property type="match status" value="3"/>
</dbReference>
<evidence type="ECO:0008006" key="10">
    <source>
        <dbReference type="Google" id="ProtNLM"/>
    </source>
</evidence>
<dbReference type="InterPro" id="IPR002004">
    <property type="entry name" value="PABP_HYD_C"/>
</dbReference>
<keyword evidence="9" id="KW-1185">Reference proteome</keyword>
<dbReference type="Proteomes" id="UP001165082">
    <property type="component" value="Unassembled WGS sequence"/>
</dbReference>
<name>A0A9W7FCY8_9STRA</name>
<dbReference type="FunFam" id="3.30.70.330:FF:000385">
    <property type="entry name" value="Polyadenylate-binding protein"/>
    <property type="match status" value="1"/>
</dbReference>
<dbReference type="EMBL" id="BRXZ01000340">
    <property type="protein sequence ID" value="GMI09803.1"/>
    <property type="molecule type" value="Genomic_DNA"/>
</dbReference>
<evidence type="ECO:0000256" key="3">
    <source>
        <dbReference type="ARBA" id="ARBA00022884"/>
    </source>
</evidence>
<dbReference type="InterPro" id="IPR034364">
    <property type="entry name" value="PABP_RRM1"/>
</dbReference>
<dbReference type="PROSITE" id="PS50102">
    <property type="entry name" value="RRM"/>
    <property type="match status" value="3"/>
</dbReference>
<reference evidence="8" key="1">
    <citation type="submission" date="2022-07" db="EMBL/GenBank/DDBJ databases">
        <title>Genome analysis of Parmales, a sister group of diatoms, reveals the evolutionary specialization of diatoms from phago-mixotrophs to photoautotrophs.</title>
        <authorList>
            <person name="Ban H."/>
            <person name="Sato S."/>
            <person name="Yoshikawa S."/>
            <person name="Kazumasa Y."/>
            <person name="Nakamura Y."/>
            <person name="Ichinomiya M."/>
            <person name="Saitoh K."/>
            <person name="Sato N."/>
            <person name="Blanc-Mathieu R."/>
            <person name="Endo H."/>
            <person name="Kuwata A."/>
            <person name="Ogata H."/>
        </authorList>
    </citation>
    <scope>NUCLEOTIDE SEQUENCE</scope>
</reference>
<evidence type="ECO:0000256" key="5">
    <source>
        <dbReference type="SAM" id="MobiDB-lite"/>
    </source>
</evidence>
<keyword evidence="3 4" id="KW-0694">RNA-binding</keyword>
<feature type="domain" description="RRM" evidence="6">
    <location>
        <begin position="103"/>
        <end position="176"/>
    </location>
</feature>
<organism evidence="8 9">
    <name type="scientific">Triparma retinervis</name>
    <dbReference type="NCBI Taxonomy" id="2557542"/>
    <lineage>
        <taxon>Eukaryota</taxon>
        <taxon>Sar</taxon>
        <taxon>Stramenopiles</taxon>
        <taxon>Ochrophyta</taxon>
        <taxon>Bolidophyceae</taxon>
        <taxon>Parmales</taxon>
        <taxon>Triparmaceae</taxon>
        <taxon>Triparma</taxon>
    </lineage>
</organism>
<dbReference type="InterPro" id="IPR012677">
    <property type="entry name" value="Nucleotide-bd_a/b_plait_sf"/>
</dbReference>
<evidence type="ECO:0000256" key="1">
    <source>
        <dbReference type="ARBA" id="ARBA00008557"/>
    </source>
</evidence>
<feature type="compositionally biased region" description="Low complexity" evidence="5">
    <location>
        <begin position="408"/>
        <end position="427"/>
    </location>
</feature>
<dbReference type="InterPro" id="IPR035979">
    <property type="entry name" value="RBD_domain_sf"/>
</dbReference>
<dbReference type="CDD" id="cd12379">
    <property type="entry name" value="RRM2_I_PABPs"/>
    <property type="match status" value="1"/>
</dbReference>
<dbReference type="InterPro" id="IPR000504">
    <property type="entry name" value="RRM_dom"/>
</dbReference>
<evidence type="ECO:0000313" key="9">
    <source>
        <dbReference type="Proteomes" id="UP001165082"/>
    </source>
</evidence>
<evidence type="ECO:0000256" key="4">
    <source>
        <dbReference type="PROSITE-ProRule" id="PRU00176"/>
    </source>
</evidence>
<evidence type="ECO:0000313" key="8">
    <source>
        <dbReference type="EMBL" id="GMI09803.1"/>
    </source>
</evidence>
<dbReference type="InterPro" id="IPR036053">
    <property type="entry name" value="PABP-dom"/>
</dbReference>
<protein>
    <recommendedName>
        <fullName evidence="10">PABP</fullName>
    </recommendedName>
</protein>
<feature type="region of interest" description="Disordered" evidence="5">
    <location>
        <begin position="407"/>
        <end position="428"/>
    </location>
</feature>
<dbReference type="SMART" id="SM00517">
    <property type="entry name" value="PolyA"/>
    <property type="match status" value="1"/>
</dbReference>
<dbReference type="SMART" id="SM00360">
    <property type="entry name" value="RRM"/>
    <property type="match status" value="3"/>
</dbReference>
<dbReference type="CDD" id="cd12381">
    <property type="entry name" value="RRM4_I_PABPs"/>
    <property type="match status" value="1"/>
</dbReference>
<feature type="non-terminal residue" evidence="8">
    <location>
        <position position="1"/>
    </location>
</feature>
<evidence type="ECO:0000256" key="2">
    <source>
        <dbReference type="ARBA" id="ARBA00022737"/>
    </source>
</evidence>
<dbReference type="Pfam" id="PF00076">
    <property type="entry name" value="RRM_1"/>
    <property type="match status" value="3"/>
</dbReference>
<dbReference type="GO" id="GO:0003729">
    <property type="term" value="F:mRNA binding"/>
    <property type="evidence" value="ECO:0007669"/>
    <property type="project" value="TreeGrafter"/>
</dbReference>
<dbReference type="PANTHER" id="PTHR48025:SF1">
    <property type="entry name" value="RRM DOMAIN-CONTAINING PROTEIN"/>
    <property type="match status" value="1"/>
</dbReference>
<dbReference type="FunFam" id="3.30.70.330:FF:000091">
    <property type="entry name" value="Polyadenylate-binding protein"/>
    <property type="match status" value="1"/>
</dbReference>
<dbReference type="SUPFAM" id="SSF63570">
    <property type="entry name" value="PABC (PABP) domain"/>
    <property type="match status" value="1"/>
</dbReference>
<dbReference type="Gene3D" id="3.30.70.330">
    <property type="match status" value="3"/>
</dbReference>
<feature type="domain" description="RRM" evidence="6">
    <location>
        <begin position="15"/>
        <end position="93"/>
    </location>
</feature>
<evidence type="ECO:0000259" key="7">
    <source>
        <dbReference type="PROSITE" id="PS51309"/>
    </source>
</evidence>
<sequence length="533" mass="58574">HPSPPLSQPAPFHSASLYVGDLAVDVNEGLLFEIFNAVGPVASIRVCRDAVTRRSLGYAYVNFHQVSDAERALDTMNYTMIKTKPCRIMWSQRDPSLRKSGVGNIFVKNLHESIDNKQLYDTFSLFGNILSCKVVTDPETGASKGYGYVHYETAEAADAAISKLDGMTIEGLEVNVINFMRRNERPDQASWTNIYIKNIPLHWDDEKLKTKKIERERELKSMFDQMKVERINKFQGVNLYVKNLDDMVTDDQLREEFSSIGTITSARVMREGKEATSASRGFGFVCYSSPEEATKAVNEMNGKIINGKPIFVALAQRKEIRRAQLEAQHTSMGRGGPNIPGRMPMPMQGMYPGMPYAMLQPRGPAGVPQGYPMGMMMAPRGAPRGYPQMAGGRGAYPMPGYVGGRGPRGMPRGQPRGAPRGAMPRGQQGFQLKGNVRNAPVPQQAPAPQPDAGQLTPAALAAASPELQKNMIGERLYPLIHTSQPELAGKITGMLLEMDNGELLHLLESPEALSSKIKEAIQVLEAHAQSAAE</sequence>
<dbReference type="CDD" id="cd12378">
    <property type="entry name" value="RRM1_I_PABPs"/>
    <property type="match status" value="1"/>
</dbReference>